<sequence>MFYQFGPDASSWLIGNERFSHAQNPQPRLQQAWADIGSMFQDKSMTGSQILWMTTGPNDAYCIATTDGQSS</sequence>
<proteinExistence type="predicted"/>
<keyword evidence="2" id="KW-1185">Reference proteome</keyword>
<organism evidence="1 2">
    <name type="scientific">Microthyrium microscopicum</name>
    <dbReference type="NCBI Taxonomy" id="703497"/>
    <lineage>
        <taxon>Eukaryota</taxon>
        <taxon>Fungi</taxon>
        <taxon>Dikarya</taxon>
        <taxon>Ascomycota</taxon>
        <taxon>Pezizomycotina</taxon>
        <taxon>Dothideomycetes</taxon>
        <taxon>Dothideomycetes incertae sedis</taxon>
        <taxon>Microthyriales</taxon>
        <taxon>Microthyriaceae</taxon>
        <taxon>Microthyrium</taxon>
    </lineage>
</organism>
<evidence type="ECO:0000313" key="2">
    <source>
        <dbReference type="Proteomes" id="UP000799302"/>
    </source>
</evidence>
<dbReference type="EMBL" id="MU004242">
    <property type="protein sequence ID" value="KAF2664630.1"/>
    <property type="molecule type" value="Genomic_DNA"/>
</dbReference>
<reference evidence="1" key="1">
    <citation type="journal article" date="2020" name="Stud. Mycol.">
        <title>101 Dothideomycetes genomes: a test case for predicting lifestyles and emergence of pathogens.</title>
        <authorList>
            <person name="Haridas S."/>
            <person name="Albert R."/>
            <person name="Binder M."/>
            <person name="Bloem J."/>
            <person name="Labutti K."/>
            <person name="Salamov A."/>
            <person name="Andreopoulos B."/>
            <person name="Baker S."/>
            <person name="Barry K."/>
            <person name="Bills G."/>
            <person name="Bluhm B."/>
            <person name="Cannon C."/>
            <person name="Castanera R."/>
            <person name="Culley D."/>
            <person name="Daum C."/>
            <person name="Ezra D."/>
            <person name="Gonzalez J."/>
            <person name="Henrissat B."/>
            <person name="Kuo A."/>
            <person name="Liang C."/>
            <person name="Lipzen A."/>
            <person name="Lutzoni F."/>
            <person name="Magnuson J."/>
            <person name="Mondo S."/>
            <person name="Nolan M."/>
            <person name="Ohm R."/>
            <person name="Pangilinan J."/>
            <person name="Park H.-J."/>
            <person name="Ramirez L."/>
            <person name="Alfaro M."/>
            <person name="Sun H."/>
            <person name="Tritt A."/>
            <person name="Yoshinaga Y."/>
            <person name="Zwiers L.-H."/>
            <person name="Turgeon B."/>
            <person name="Goodwin S."/>
            <person name="Spatafora J."/>
            <person name="Crous P."/>
            <person name="Grigoriev I."/>
        </authorList>
    </citation>
    <scope>NUCLEOTIDE SEQUENCE</scope>
    <source>
        <strain evidence="1">CBS 115976</strain>
    </source>
</reference>
<dbReference type="AlphaFoldDB" id="A0A6A6TY45"/>
<accession>A0A6A6TY45</accession>
<name>A0A6A6TY45_9PEZI</name>
<evidence type="ECO:0000313" key="1">
    <source>
        <dbReference type="EMBL" id="KAF2664630.1"/>
    </source>
</evidence>
<dbReference type="Proteomes" id="UP000799302">
    <property type="component" value="Unassembled WGS sequence"/>
</dbReference>
<dbReference type="OrthoDB" id="29072at2759"/>
<protein>
    <submittedName>
        <fullName evidence="1">Uncharacterized protein</fullName>
    </submittedName>
</protein>
<gene>
    <name evidence="1" type="ORF">BT63DRAFT_429388</name>
</gene>